<gene>
    <name evidence="2" type="ORF">GCM10010449_61570</name>
</gene>
<dbReference type="RefSeq" id="WP_344526372.1">
    <property type="nucleotide sequence ID" value="NZ_BAAAUG010000126.1"/>
</dbReference>
<name>A0ABP6N061_9ACTN</name>
<dbReference type="Proteomes" id="UP001501637">
    <property type="component" value="Unassembled WGS sequence"/>
</dbReference>
<evidence type="ECO:0000256" key="1">
    <source>
        <dbReference type="SAM" id="MobiDB-lite"/>
    </source>
</evidence>
<protein>
    <submittedName>
        <fullName evidence="2">Uncharacterized protein</fullName>
    </submittedName>
</protein>
<accession>A0ABP6N061</accession>
<reference evidence="3" key="1">
    <citation type="journal article" date="2019" name="Int. J. Syst. Evol. Microbiol.">
        <title>The Global Catalogue of Microorganisms (GCM) 10K type strain sequencing project: providing services to taxonomists for standard genome sequencing and annotation.</title>
        <authorList>
            <consortium name="The Broad Institute Genomics Platform"/>
            <consortium name="The Broad Institute Genome Sequencing Center for Infectious Disease"/>
            <person name="Wu L."/>
            <person name="Ma J."/>
        </authorList>
    </citation>
    <scope>NUCLEOTIDE SEQUENCE [LARGE SCALE GENOMIC DNA]</scope>
    <source>
        <strain evidence="3">JCM 9092</strain>
    </source>
</reference>
<evidence type="ECO:0000313" key="2">
    <source>
        <dbReference type="EMBL" id="GAA3132226.1"/>
    </source>
</evidence>
<proteinExistence type="predicted"/>
<keyword evidence="3" id="KW-1185">Reference proteome</keyword>
<evidence type="ECO:0000313" key="3">
    <source>
        <dbReference type="Proteomes" id="UP001501637"/>
    </source>
</evidence>
<feature type="region of interest" description="Disordered" evidence="1">
    <location>
        <begin position="73"/>
        <end position="98"/>
    </location>
</feature>
<dbReference type="EMBL" id="BAAAUG010000126">
    <property type="protein sequence ID" value="GAA3132226.1"/>
    <property type="molecule type" value="Genomic_DNA"/>
</dbReference>
<sequence>MDYEFWNDIHTRGGIPAVKSALEELAERGSPEDVDAAMDLACQVIADDTARLQARADQAEARLRMLTDEAREVGRQVDAHAGAEGSADAEPSERAERE</sequence>
<comment type="caution">
    <text evidence="2">The sequence shown here is derived from an EMBL/GenBank/DDBJ whole genome shotgun (WGS) entry which is preliminary data.</text>
</comment>
<organism evidence="2 3">
    <name type="scientific">Streptomyces rectiviolaceus</name>
    <dbReference type="NCBI Taxonomy" id="332591"/>
    <lineage>
        <taxon>Bacteria</taxon>
        <taxon>Bacillati</taxon>
        <taxon>Actinomycetota</taxon>
        <taxon>Actinomycetes</taxon>
        <taxon>Kitasatosporales</taxon>
        <taxon>Streptomycetaceae</taxon>
        <taxon>Streptomyces</taxon>
    </lineage>
</organism>